<dbReference type="HOGENOM" id="CLU_1939374_0_0_1"/>
<organism evidence="1 2">
    <name type="scientific">Scleroderma citrinum Foug A</name>
    <dbReference type="NCBI Taxonomy" id="1036808"/>
    <lineage>
        <taxon>Eukaryota</taxon>
        <taxon>Fungi</taxon>
        <taxon>Dikarya</taxon>
        <taxon>Basidiomycota</taxon>
        <taxon>Agaricomycotina</taxon>
        <taxon>Agaricomycetes</taxon>
        <taxon>Agaricomycetidae</taxon>
        <taxon>Boletales</taxon>
        <taxon>Sclerodermatineae</taxon>
        <taxon>Sclerodermataceae</taxon>
        <taxon>Scleroderma</taxon>
    </lineage>
</organism>
<reference evidence="2" key="2">
    <citation type="submission" date="2015-01" db="EMBL/GenBank/DDBJ databases">
        <title>Evolutionary Origins and Diversification of the Mycorrhizal Mutualists.</title>
        <authorList>
            <consortium name="DOE Joint Genome Institute"/>
            <consortium name="Mycorrhizal Genomics Consortium"/>
            <person name="Kohler A."/>
            <person name="Kuo A."/>
            <person name="Nagy L.G."/>
            <person name="Floudas D."/>
            <person name="Copeland A."/>
            <person name="Barry K.W."/>
            <person name="Cichocki N."/>
            <person name="Veneault-Fourrey C."/>
            <person name="LaButti K."/>
            <person name="Lindquist E.A."/>
            <person name="Lipzen A."/>
            <person name="Lundell T."/>
            <person name="Morin E."/>
            <person name="Murat C."/>
            <person name="Riley R."/>
            <person name="Ohm R."/>
            <person name="Sun H."/>
            <person name="Tunlid A."/>
            <person name="Henrissat B."/>
            <person name="Grigoriev I.V."/>
            <person name="Hibbett D.S."/>
            <person name="Martin F."/>
        </authorList>
    </citation>
    <scope>NUCLEOTIDE SEQUENCE [LARGE SCALE GENOMIC DNA]</scope>
    <source>
        <strain evidence="2">Foug A</strain>
    </source>
</reference>
<protein>
    <submittedName>
        <fullName evidence="1">Uncharacterized protein</fullName>
    </submittedName>
</protein>
<accession>A0A0C3D852</accession>
<keyword evidence="2" id="KW-1185">Reference proteome</keyword>
<name>A0A0C3D852_9AGAM</name>
<dbReference type="InParanoid" id="A0A0C3D852"/>
<dbReference type="EMBL" id="KN822108">
    <property type="protein sequence ID" value="KIM56930.1"/>
    <property type="molecule type" value="Genomic_DNA"/>
</dbReference>
<dbReference type="Proteomes" id="UP000053989">
    <property type="component" value="Unassembled WGS sequence"/>
</dbReference>
<gene>
    <name evidence="1" type="ORF">SCLCIDRAFT_201057</name>
</gene>
<sequence length="130" mass="14688">MSVPTTYYKYALQIATTVYRIPNSPLLSRSLSKQQIFTQSGLDPATSYRPFHQRYCTRCMLAPGVTFPFVFYDSDSLDKDGVGVSPILGLNAMRWQPRQGGSSGFKFRSWTGLLSRLRNKTSNDYTNVTP</sequence>
<dbReference type="AlphaFoldDB" id="A0A0C3D852"/>
<evidence type="ECO:0000313" key="2">
    <source>
        <dbReference type="Proteomes" id="UP000053989"/>
    </source>
</evidence>
<proteinExistence type="predicted"/>
<evidence type="ECO:0000313" key="1">
    <source>
        <dbReference type="EMBL" id="KIM56930.1"/>
    </source>
</evidence>
<reference evidence="1 2" key="1">
    <citation type="submission" date="2014-04" db="EMBL/GenBank/DDBJ databases">
        <authorList>
            <consortium name="DOE Joint Genome Institute"/>
            <person name="Kuo A."/>
            <person name="Kohler A."/>
            <person name="Nagy L.G."/>
            <person name="Floudas D."/>
            <person name="Copeland A."/>
            <person name="Barry K.W."/>
            <person name="Cichocki N."/>
            <person name="Veneault-Fourrey C."/>
            <person name="LaButti K."/>
            <person name="Lindquist E.A."/>
            <person name="Lipzen A."/>
            <person name="Lundell T."/>
            <person name="Morin E."/>
            <person name="Murat C."/>
            <person name="Sun H."/>
            <person name="Tunlid A."/>
            <person name="Henrissat B."/>
            <person name="Grigoriev I.V."/>
            <person name="Hibbett D.S."/>
            <person name="Martin F."/>
            <person name="Nordberg H.P."/>
            <person name="Cantor M.N."/>
            <person name="Hua S.X."/>
        </authorList>
    </citation>
    <scope>NUCLEOTIDE SEQUENCE [LARGE SCALE GENOMIC DNA]</scope>
    <source>
        <strain evidence="1 2">Foug A</strain>
    </source>
</reference>